<dbReference type="EMBL" id="KJ782458">
    <property type="protein sequence ID" value="AIG24316.1"/>
    <property type="molecule type" value="Genomic_DNA"/>
</dbReference>
<protein>
    <submittedName>
        <fullName evidence="2">ATP synthase F0 subunit 8</fullName>
    </submittedName>
</protein>
<keyword evidence="1" id="KW-0472">Membrane</keyword>
<evidence type="ECO:0000313" key="2">
    <source>
        <dbReference type="EMBL" id="AIG24316.1"/>
    </source>
</evidence>
<organism evidence="2">
    <name type="scientific">Pholcus sp. HCP-2014</name>
    <dbReference type="NCBI Taxonomy" id="1519082"/>
    <lineage>
        <taxon>Eukaryota</taxon>
        <taxon>Metazoa</taxon>
        <taxon>Ecdysozoa</taxon>
        <taxon>Arthropoda</taxon>
        <taxon>Chelicerata</taxon>
        <taxon>Arachnida</taxon>
        <taxon>Araneae</taxon>
        <taxon>Araneomorphae</taxon>
        <taxon>Haplogynae</taxon>
        <taxon>Pholcoidea</taxon>
        <taxon>Pholcidae</taxon>
        <taxon>Pholcus</taxon>
    </lineage>
</organism>
<feature type="transmembrane region" description="Helical" evidence="1">
    <location>
        <begin position="6"/>
        <end position="27"/>
    </location>
</feature>
<keyword evidence="1" id="KW-0812">Transmembrane</keyword>
<evidence type="ECO:0000256" key="1">
    <source>
        <dbReference type="SAM" id="Phobius"/>
    </source>
</evidence>
<sequence>MPQISPLVWCYSSFLGAVIVILMIMCAEWEGGLSVVDDMAECGLSSLKW</sequence>
<keyword evidence="1" id="KW-1133">Transmembrane helix</keyword>
<name>A0A0U1V1A5_9ARAC</name>
<dbReference type="AlphaFoldDB" id="A0A0U1V1A5"/>
<reference evidence="2" key="1">
    <citation type="journal article" date="2014" name="Mitochondrial DNA">
        <title>The complete mitochondrial genome of long-legs spider Pholcus sp. (Araneae: Pholcidae).</title>
        <authorList>
            <person name="Pan W.J."/>
            <person name="Fang H.Y."/>
            <person name="Zhang P."/>
            <person name="Pan H.C."/>
        </authorList>
    </citation>
    <scope>NUCLEOTIDE SEQUENCE</scope>
</reference>
<proteinExistence type="predicted"/>
<geneLocation type="mitochondrion" evidence="2"/>
<keyword evidence="2" id="KW-0496">Mitochondrion</keyword>
<accession>A0A0U1V1A5</accession>
<gene>
    <name evidence="2" type="primary">ATP8</name>
</gene>